<keyword evidence="1" id="KW-1133">Transmembrane helix</keyword>
<feature type="transmembrane region" description="Helical" evidence="1">
    <location>
        <begin position="38"/>
        <end position="57"/>
    </location>
</feature>
<feature type="signal peptide" evidence="2">
    <location>
        <begin position="1"/>
        <end position="22"/>
    </location>
</feature>
<gene>
    <name evidence="3" type="ORF">FHW18_003759</name>
</gene>
<keyword evidence="4" id="KW-1185">Reference proteome</keyword>
<evidence type="ECO:0000256" key="1">
    <source>
        <dbReference type="SAM" id="Phobius"/>
    </source>
</evidence>
<organism evidence="3 4">
    <name type="scientific">Pigmentiphaga litoralis</name>
    <dbReference type="NCBI Taxonomy" id="516702"/>
    <lineage>
        <taxon>Bacteria</taxon>
        <taxon>Pseudomonadati</taxon>
        <taxon>Pseudomonadota</taxon>
        <taxon>Betaproteobacteria</taxon>
        <taxon>Burkholderiales</taxon>
        <taxon>Alcaligenaceae</taxon>
        <taxon>Pigmentiphaga</taxon>
    </lineage>
</organism>
<comment type="caution">
    <text evidence="3">The sequence shown here is derived from an EMBL/GenBank/DDBJ whole genome shotgun (WGS) entry which is preliminary data.</text>
</comment>
<evidence type="ECO:0000313" key="3">
    <source>
        <dbReference type="EMBL" id="NYE84488.1"/>
    </source>
</evidence>
<sequence length="130" mass="13884">MKRVATGLLLIATLTMAGQASAWGGGRGHGGYGGGHRGGGNVAGALIGGAVIGALLGSAATRYYEPPVVYSAPQPVYVPPPQVVYEAPPPVVYARPRERCFDTYLQEYVPCYAPRPRHRDYPPADYYYGR</sequence>
<dbReference type="EMBL" id="JACBYR010000001">
    <property type="protein sequence ID" value="NYE84488.1"/>
    <property type="molecule type" value="Genomic_DNA"/>
</dbReference>
<protein>
    <recommendedName>
        <fullName evidence="5">PXPV repeat-containing protein</fullName>
    </recommendedName>
</protein>
<dbReference type="Proteomes" id="UP000542125">
    <property type="component" value="Unassembled WGS sequence"/>
</dbReference>
<dbReference type="AlphaFoldDB" id="A0A7Y9IXX7"/>
<accession>A0A7Y9IXX7</accession>
<keyword evidence="1" id="KW-0472">Membrane</keyword>
<feature type="chain" id="PRO_5031300981" description="PXPV repeat-containing protein" evidence="2">
    <location>
        <begin position="23"/>
        <end position="130"/>
    </location>
</feature>
<proteinExistence type="predicted"/>
<reference evidence="3 4" key="1">
    <citation type="submission" date="2020-07" db="EMBL/GenBank/DDBJ databases">
        <title>Genomic Encyclopedia of Type Strains, Phase IV (KMG-V): Genome sequencing to study the core and pangenomes of soil and plant-associated prokaryotes.</title>
        <authorList>
            <person name="Whitman W."/>
        </authorList>
    </citation>
    <scope>NUCLEOTIDE SEQUENCE [LARGE SCALE GENOMIC DNA]</scope>
    <source>
        <strain evidence="3 4">SAS40</strain>
    </source>
</reference>
<keyword evidence="2" id="KW-0732">Signal</keyword>
<evidence type="ECO:0000256" key="2">
    <source>
        <dbReference type="SAM" id="SignalP"/>
    </source>
</evidence>
<evidence type="ECO:0008006" key="5">
    <source>
        <dbReference type="Google" id="ProtNLM"/>
    </source>
</evidence>
<evidence type="ECO:0000313" key="4">
    <source>
        <dbReference type="Proteomes" id="UP000542125"/>
    </source>
</evidence>
<dbReference type="RefSeq" id="WP_179588169.1">
    <property type="nucleotide sequence ID" value="NZ_JACBYR010000001.1"/>
</dbReference>
<name>A0A7Y9IXX7_9BURK</name>
<keyword evidence="1" id="KW-0812">Transmembrane</keyword>